<evidence type="ECO:0000313" key="3">
    <source>
        <dbReference type="Proteomes" id="UP000836841"/>
    </source>
</evidence>
<evidence type="ECO:0000313" key="2">
    <source>
        <dbReference type="EMBL" id="CAH2080187.1"/>
    </source>
</evidence>
<evidence type="ECO:0000256" key="1">
    <source>
        <dbReference type="SAM" id="MobiDB-lite"/>
    </source>
</evidence>
<reference evidence="2 3" key="1">
    <citation type="submission" date="2022-03" db="EMBL/GenBank/DDBJ databases">
        <authorList>
            <person name="Nunn A."/>
            <person name="Chopra R."/>
            <person name="Nunn A."/>
            <person name="Contreras Garrido A."/>
        </authorList>
    </citation>
    <scope>NUCLEOTIDE SEQUENCE [LARGE SCALE GENOMIC DNA]</scope>
</reference>
<feature type="region of interest" description="Disordered" evidence="1">
    <location>
        <begin position="49"/>
        <end position="80"/>
    </location>
</feature>
<organism evidence="2 3">
    <name type="scientific">Thlaspi arvense</name>
    <name type="common">Field penny-cress</name>
    <dbReference type="NCBI Taxonomy" id="13288"/>
    <lineage>
        <taxon>Eukaryota</taxon>
        <taxon>Viridiplantae</taxon>
        <taxon>Streptophyta</taxon>
        <taxon>Embryophyta</taxon>
        <taxon>Tracheophyta</taxon>
        <taxon>Spermatophyta</taxon>
        <taxon>Magnoliopsida</taxon>
        <taxon>eudicotyledons</taxon>
        <taxon>Gunneridae</taxon>
        <taxon>Pentapetalae</taxon>
        <taxon>rosids</taxon>
        <taxon>malvids</taxon>
        <taxon>Brassicales</taxon>
        <taxon>Brassicaceae</taxon>
        <taxon>Thlaspideae</taxon>
        <taxon>Thlaspi</taxon>
    </lineage>
</organism>
<keyword evidence="3" id="KW-1185">Reference proteome</keyword>
<dbReference type="EMBL" id="OU466863">
    <property type="protein sequence ID" value="CAH2080187.1"/>
    <property type="molecule type" value="Genomic_DNA"/>
</dbReference>
<dbReference type="AlphaFoldDB" id="A0AAU9T7W6"/>
<sequence>MDSWQANPPPQRMSNFRKECPTSIERVKREIFGVLAKSVVSTAVSAGGVFRRKAGGGGGSSSITTTPTSGYTSDQNSESS</sequence>
<proteinExistence type="predicted"/>
<dbReference type="Proteomes" id="UP000836841">
    <property type="component" value="Chromosome 7"/>
</dbReference>
<name>A0AAU9T7W6_THLAR</name>
<gene>
    <name evidence="2" type="ORF">TAV2_LOCUS23817</name>
</gene>
<feature type="compositionally biased region" description="Low complexity" evidence="1">
    <location>
        <begin position="61"/>
        <end position="73"/>
    </location>
</feature>
<protein>
    <submittedName>
        <fullName evidence="2">Uncharacterized protein</fullName>
    </submittedName>
</protein>
<accession>A0AAU9T7W6</accession>